<dbReference type="InterPro" id="IPR012338">
    <property type="entry name" value="Beta-lactam/transpept-like"/>
</dbReference>
<dbReference type="Pfam" id="PF00144">
    <property type="entry name" value="Beta-lactamase"/>
    <property type="match status" value="1"/>
</dbReference>
<dbReference type="PANTHER" id="PTHR43283">
    <property type="entry name" value="BETA-LACTAMASE-RELATED"/>
    <property type="match status" value="1"/>
</dbReference>
<evidence type="ECO:0000313" key="4">
    <source>
        <dbReference type="Proteomes" id="UP001205843"/>
    </source>
</evidence>
<feature type="chain" id="PRO_5041968759" evidence="1">
    <location>
        <begin position="28"/>
        <end position="342"/>
    </location>
</feature>
<evidence type="ECO:0000256" key="1">
    <source>
        <dbReference type="SAM" id="SignalP"/>
    </source>
</evidence>
<organism evidence="3 4">
    <name type="scientific">Natronocella acetinitrilica</name>
    <dbReference type="NCBI Taxonomy" id="414046"/>
    <lineage>
        <taxon>Bacteria</taxon>
        <taxon>Pseudomonadati</taxon>
        <taxon>Pseudomonadota</taxon>
        <taxon>Gammaproteobacteria</taxon>
        <taxon>Chromatiales</taxon>
        <taxon>Ectothiorhodospiraceae</taxon>
        <taxon>Natronocella</taxon>
    </lineage>
</organism>
<feature type="domain" description="Beta-lactamase-related" evidence="2">
    <location>
        <begin position="49"/>
        <end position="330"/>
    </location>
</feature>
<evidence type="ECO:0000259" key="2">
    <source>
        <dbReference type="Pfam" id="PF00144"/>
    </source>
</evidence>
<sequence>MTSISPQLRLCCLSGLFALVVWGQSAAALDESLAAEAVTRAGELERTHSLLVAVDGEIVLEESYRGPGTAQPANVKSLSKTVLAALVGAAIEQGLVAGDEQPIAELIGTRMPENTEPGVSDITVGHLLAMQSGLERTSGANYGRWVASDDWVTAALTRPFVDAPGGRMLYSTGNSHILSAALTWASGRTTRELAQDWLGNPLNIVIPEWPRDPQGIYFGGNDMNLSPRALLQIGELYRHDGVLNGERVLPEGWVENSWTPRGRSPFNNNQYGYGWFITELDGEPAYYGWGFGGQMLYVIPSVAMTIVITSDPTPPGSGSAYLRHLDALVAETLIPAARRARQ</sequence>
<reference evidence="3" key="1">
    <citation type="submission" date="2022-03" db="EMBL/GenBank/DDBJ databases">
        <title>Genomic Encyclopedia of Type Strains, Phase III (KMG-III): the genomes of soil and plant-associated and newly described type strains.</title>
        <authorList>
            <person name="Whitman W."/>
        </authorList>
    </citation>
    <scope>NUCLEOTIDE SEQUENCE</scope>
    <source>
        <strain evidence="3">ANL 6-2</strain>
    </source>
</reference>
<dbReference type="Gene3D" id="3.40.710.10">
    <property type="entry name" value="DD-peptidase/beta-lactamase superfamily"/>
    <property type="match status" value="1"/>
</dbReference>
<evidence type="ECO:0000313" key="3">
    <source>
        <dbReference type="EMBL" id="MCP1673321.1"/>
    </source>
</evidence>
<dbReference type="PANTHER" id="PTHR43283:SF7">
    <property type="entry name" value="BETA-LACTAMASE-RELATED DOMAIN-CONTAINING PROTEIN"/>
    <property type="match status" value="1"/>
</dbReference>
<dbReference type="RefSeq" id="WP_253473481.1">
    <property type="nucleotide sequence ID" value="NZ_JALJXV010000001.1"/>
</dbReference>
<feature type="signal peptide" evidence="1">
    <location>
        <begin position="1"/>
        <end position="27"/>
    </location>
</feature>
<dbReference type="InterPro" id="IPR050789">
    <property type="entry name" value="Diverse_Enzym_Activities"/>
</dbReference>
<dbReference type="SUPFAM" id="SSF56601">
    <property type="entry name" value="beta-lactamase/transpeptidase-like"/>
    <property type="match status" value="1"/>
</dbReference>
<protein>
    <submittedName>
        <fullName evidence="3">CubicO group peptidase (Beta-lactamase class C family)</fullName>
    </submittedName>
</protein>
<comment type="caution">
    <text evidence="3">The sequence shown here is derived from an EMBL/GenBank/DDBJ whole genome shotgun (WGS) entry which is preliminary data.</text>
</comment>
<dbReference type="Proteomes" id="UP001205843">
    <property type="component" value="Unassembled WGS sequence"/>
</dbReference>
<name>A0AAE3G0K4_9GAMM</name>
<dbReference type="AlphaFoldDB" id="A0AAE3G0K4"/>
<gene>
    <name evidence="3" type="ORF">J2T57_000413</name>
</gene>
<dbReference type="InterPro" id="IPR001466">
    <property type="entry name" value="Beta-lactam-related"/>
</dbReference>
<dbReference type="EMBL" id="JALJXV010000001">
    <property type="protein sequence ID" value="MCP1673321.1"/>
    <property type="molecule type" value="Genomic_DNA"/>
</dbReference>
<keyword evidence="4" id="KW-1185">Reference proteome</keyword>
<accession>A0AAE3G0K4</accession>
<keyword evidence="1" id="KW-0732">Signal</keyword>
<proteinExistence type="predicted"/>